<dbReference type="STRING" id="1328313.DS2_16884"/>
<protein>
    <submittedName>
        <fullName evidence="2">Uncharacterized protein</fullName>
    </submittedName>
</protein>
<reference evidence="2 3" key="1">
    <citation type="journal article" date="2014" name="Genome Announc.">
        <title>Draft Genome Sequence of the Agar-Degrading Bacterium Catenovulum sp. Strain DS-2, Isolated from Intestines of Haliotis diversicolor.</title>
        <authorList>
            <person name="Shan D."/>
            <person name="Li X."/>
            <person name="Gu Z."/>
            <person name="Wei G."/>
            <person name="Gao Z."/>
            <person name="Shao Z."/>
        </authorList>
    </citation>
    <scope>NUCLEOTIDE SEQUENCE [LARGE SCALE GENOMIC DNA]</scope>
    <source>
        <strain evidence="2 3">DS-2</strain>
    </source>
</reference>
<organism evidence="2 3">
    <name type="scientific">Catenovulum agarivorans DS-2</name>
    <dbReference type="NCBI Taxonomy" id="1328313"/>
    <lineage>
        <taxon>Bacteria</taxon>
        <taxon>Pseudomonadati</taxon>
        <taxon>Pseudomonadota</taxon>
        <taxon>Gammaproteobacteria</taxon>
        <taxon>Alteromonadales</taxon>
        <taxon>Alteromonadaceae</taxon>
        <taxon>Catenovulum</taxon>
    </lineage>
</organism>
<name>W7Q9D3_9ALTE</name>
<keyword evidence="3" id="KW-1185">Reference proteome</keyword>
<feature type="chain" id="PRO_5004897866" evidence="1">
    <location>
        <begin position="25"/>
        <end position="237"/>
    </location>
</feature>
<feature type="signal peptide" evidence="1">
    <location>
        <begin position="1"/>
        <end position="24"/>
    </location>
</feature>
<dbReference type="AlphaFoldDB" id="W7Q9D3"/>
<dbReference type="eggNOG" id="COG0834">
    <property type="taxonomic scope" value="Bacteria"/>
</dbReference>
<comment type="caution">
    <text evidence="2">The sequence shown here is derived from an EMBL/GenBank/DDBJ whole genome shotgun (WGS) entry which is preliminary data.</text>
</comment>
<sequence>MRNNLFAKFLSIGLLTCKPMLVNATDLISTNNSANKKLVISTVENHPLVPFATKVMRQAYKKLGYDIEVWPLPAARALYMSSTGRVDAELGRVAGLSKQYKTLIQISPGIVRFKASFISTRSNKQLHQPMNNQTAAVVLMRGMPYANQLIKNRPKIEVTTIEQVIKMLESQRAQYALIDGNYLSDPRYQNILAAYNSQDIQGSHQAIHHYIHNKHAALAEALNQVLADMRKQGLLGH</sequence>
<evidence type="ECO:0000256" key="1">
    <source>
        <dbReference type="SAM" id="SignalP"/>
    </source>
</evidence>
<keyword evidence="1" id="KW-0732">Signal</keyword>
<dbReference type="EMBL" id="ARZY01000043">
    <property type="protein sequence ID" value="EWH08571.1"/>
    <property type="molecule type" value="Genomic_DNA"/>
</dbReference>
<proteinExistence type="predicted"/>
<dbReference type="SUPFAM" id="SSF53850">
    <property type="entry name" value="Periplasmic binding protein-like II"/>
    <property type="match status" value="1"/>
</dbReference>
<dbReference type="Gene3D" id="3.40.190.10">
    <property type="entry name" value="Periplasmic binding protein-like II"/>
    <property type="match status" value="2"/>
</dbReference>
<accession>W7Q9D3</accession>
<evidence type="ECO:0000313" key="3">
    <source>
        <dbReference type="Proteomes" id="UP000019276"/>
    </source>
</evidence>
<dbReference type="Proteomes" id="UP000019276">
    <property type="component" value="Unassembled WGS sequence"/>
</dbReference>
<gene>
    <name evidence="2" type="ORF">DS2_16884</name>
</gene>
<evidence type="ECO:0000313" key="2">
    <source>
        <dbReference type="EMBL" id="EWH08571.1"/>
    </source>
</evidence>